<comment type="caution">
    <text evidence="1">The sequence shown here is derived from an EMBL/GenBank/DDBJ whole genome shotgun (WGS) entry which is preliminary data.</text>
</comment>
<organism evidence="1 2">
    <name type="scientific">Panicum miliaceum</name>
    <name type="common">Proso millet</name>
    <name type="synonym">Broomcorn millet</name>
    <dbReference type="NCBI Taxonomy" id="4540"/>
    <lineage>
        <taxon>Eukaryota</taxon>
        <taxon>Viridiplantae</taxon>
        <taxon>Streptophyta</taxon>
        <taxon>Embryophyta</taxon>
        <taxon>Tracheophyta</taxon>
        <taxon>Spermatophyta</taxon>
        <taxon>Magnoliopsida</taxon>
        <taxon>Liliopsida</taxon>
        <taxon>Poales</taxon>
        <taxon>Poaceae</taxon>
        <taxon>PACMAD clade</taxon>
        <taxon>Panicoideae</taxon>
        <taxon>Panicodae</taxon>
        <taxon>Paniceae</taxon>
        <taxon>Panicinae</taxon>
        <taxon>Panicum</taxon>
        <taxon>Panicum sect. Panicum</taxon>
    </lineage>
</organism>
<evidence type="ECO:0000313" key="2">
    <source>
        <dbReference type="Proteomes" id="UP000275267"/>
    </source>
</evidence>
<accession>A0A3L6S1N6</accession>
<protein>
    <submittedName>
        <fullName evidence="1">Uncharacterized protein</fullName>
    </submittedName>
</protein>
<dbReference type="Proteomes" id="UP000275267">
    <property type="component" value="Unassembled WGS sequence"/>
</dbReference>
<keyword evidence="2" id="KW-1185">Reference proteome</keyword>
<proteinExistence type="predicted"/>
<name>A0A3L6S1N6_PANMI</name>
<sequence>MSCASLVTVHASMALYHDIDKYLPIGAQAHAINREEALLLNYANEESLALRFSGELKKGGTRMFILMNLEMTMALRLEMCSLLN</sequence>
<reference evidence="2" key="1">
    <citation type="journal article" date="2019" name="Nat. Commun.">
        <title>The genome of broomcorn millet.</title>
        <authorList>
            <person name="Zou C."/>
            <person name="Miki D."/>
            <person name="Li D."/>
            <person name="Tang Q."/>
            <person name="Xiao L."/>
            <person name="Rajput S."/>
            <person name="Deng P."/>
            <person name="Jia W."/>
            <person name="Huang R."/>
            <person name="Zhang M."/>
            <person name="Sun Y."/>
            <person name="Hu J."/>
            <person name="Fu X."/>
            <person name="Schnable P.S."/>
            <person name="Li F."/>
            <person name="Zhang H."/>
            <person name="Feng B."/>
            <person name="Zhu X."/>
            <person name="Liu R."/>
            <person name="Schnable J.C."/>
            <person name="Zhu J.-K."/>
            <person name="Zhang H."/>
        </authorList>
    </citation>
    <scope>NUCLEOTIDE SEQUENCE [LARGE SCALE GENOMIC DNA]</scope>
</reference>
<dbReference type="EMBL" id="PQIB02000006">
    <property type="protein sequence ID" value="RLN13123.1"/>
    <property type="molecule type" value="Genomic_DNA"/>
</dbReference>
<evidence type="ECO:0000313" key="1">
    <source>
        <dbReference type="EMBL" id="RLN13123.1"/>
    </source>
</evidence>
<dbReference type="AlphaFoldDB" id="A0A3L6S1N6"/>
<gene>
    <name evidence="1" type="ORF">C2845_PM09G12010</name>
</gene>